<evidence type="ECO:0000256" key="3">
    <source>
        <dbReference type="ARBA" id="ARBA00023125"/>
    </source>
</evidence>
<feature type="domain" description="Type I restriction modification DNA specificity" evidence="4">
    <location>
        <begin position="252"/>
        <end position="401"/>
    </location>
</feature>
<accession>A0ABN7CAJ9</accession>
<keyword evidence="6" id="KW-1185">Reference proteome</keyword>
<dbReference type="EMBL" id="AP028978">
    <property type="protein sequence ID" value="BET98310.1"/>
    <property type="molecule type" value="Genomic_DNA"/>
</dbReference>
<keyword evidence="3" id="KW-0238">DNA-binding</keyword>
<proteinExistence type="inferred from homology"/>
<dbReference type="InterPro" id="IPR052021">
    <property type="entry name" value="Type-I_RS_S_subunit"/>
</dbReference>
<evidence type="ECO:0000256" key="2">
    <source>
        <dbReference type="ARBA" id="ARBA00022747"/>
    </source>
</evidence>
<dbReference type="SUPFAM" id="SSF116734">
    <property type="entry name" value="DNA methylase specificity domain"/>
    <property type="match status" value="2"/>
</dbReference>
<protein>
    <recommendedName>
        <fullName evidence="4">Type I restriction modification DNA specificity domain-containing protein</fullName>
    </recommendedName>
</protein>
<dbReference type="Gene3D" id="3.90.220.20">
    <property type="entry name" value="DNA methylase specificity domains"/>
    <property type="match status" value="2"/>
</dbReference>
<evidence type="ECO:0000313" key="5">
    <source>
        <dbReference type="EMBL" id="BET98310.1"/>
    </source>
</evidence>
<dbReference type="PANTHER" id="PTHR30408:SF13">
    <property type="entry name" value="TYPE I RESTRICTION ENZYME HINDI SPECIFICITY SUBUNIT"/>
    <property type="match status" value="1"/>
</dbReference>
<dbReference type="CDD" id="cd16961">
    <property type="entry name" value="RMtype1_S_TRD-CR_like"/>
    <property type="match status" value="1"/>
</dbReference>
<dbReference type="PANTHER" id="PTHR30408">
    <property type="entry name" value="TYPE-1 RESTRICTION ENZYME ECOKI SPECIFICITY PROTEIN"/>
    <property type="match status" value="1"/>
</dbReference>
<gene>
    <name evidence="5" type="ORF">TCT1_32310</name>
</gene>
<name>A0ABN7CAJ9_9GAMM</name>
<dbReference type="InterPro" id="IPR044946">
    <property type="entry name" value="Restrct_endonuc_typeI_TRD_sf"/>
</dbReference>
<keyword evidence="2" id="KW-0680">Restriction system</keyword>
<dbReference type="Pfam" id="PF01420">
    <property type="entry name" value="Methylase_S"/>
    <property type="match status" value="2"/>
</dbReference>
<evidence type="ECO:0000259" key="4">
    <source>
        <dbReference type="Pfam" id="PF01420"/>
    </source>
</evidence>
<feature type="domain" description="Type I restriction modification DNA specificity" evidence="4">
    <location>
        <begin position="21"/>
        <end position="180"/>
    </location>
</feature>
<evidence type="ECO:0000313" key="6">
    <source>
        <dbReference type="Proteomes" id="UP001529514"/>
    </source>
</evidence>
<dbReference type="InterPro" id="IPR000055">
    <property type="entry name" value="Restrct_endonuc_typeI_TRD"/>
</dbReference>
<evidence type="ECO:0000256" key="1">
    <source>
        <dbReference type="ARBA" id="ARBA00010923"/>
    </source>
</evidence>
<comment type="similarity">
    <text evidence="1">Belongs to the type-I restriction system S methylase family.</text>
</comment>
<sequence length="459" mass="51810">MRIKYTEMRLEECMDTIVDYRGKTPKKSNSGIPLITAKIVKNGQLQDVTEFIAKGDYNSWMTRGLPLPGDIVLTTEAPLGEVAQLDERKVALAQRIITLRGKKGLLSNDYLLYLLQSSFVQNQLNGRASGSTVTGIKQSELREIILKFPSIQIQKYVSAQLKSIEQKIFINKEINKTLEQISQTLFKSWFVDFDPVIDNALEAGNPIPDSLHKRANLRQKVRNSPDFKPLSEEIRTLFPAEFEETELGWVPKGWNIYTLFEASSFLKRGISPKYIEDGGVQVINQKCIRNHEINFSLCRRNNTELKKVSGYELELGDILINSTGVGTLGRMAQVRFLPENSVVDSHVTVVRANETLCPKYTFGQLLMLQENVIEQLGEGSTGQTELNRKVLSDQKILLPNPPLSKYVEKYILNISEKIAFNSIQIQSLTQLRDTLLPKLISGELSLDDLPETVTETKCA</sequence>
<dbReference type="Proteomes" id="UP001529514">
    <property type="component" value="Chromosome"/>
</dbReference>
<organism evidence="5 6">
    <name type="scientific">Xenorhabdus taiwanensis</name>
    <dbReference type="NCBI Taxonomy" id="3085177"/>
    <lineage>
        <taxon>Bacteria</taxon>
        <taxon>Pseudomonadati</taxon>
        <taxon>Pseudomonadota</taxon>
        <taxon>Gammaproteobacteria</taxon>
        <taxon>Enterobacterales</taxon>
        <taxon>Morganellaceae</taxon>
        <taxon>Xenorhabdus</taxon>
    </lineage>
</organism>
<reference evidence="5 6" key="1">
    <citation type="submission" date="2023-10" db="EMBL/GenBank/DDBJ databases">
        <title>Xenorhabdus taiwanensis sp. nov., a symbiotic bacterium associated with the entomopathogenic nematode Steinernema taiwanensis.</title>
        <authorList>
            <person name="Tseng C.T."/>
            <person name="Shu H.Y."/>
            <person name="Chen M.H."/>
            <person name="Fang Y.J."/>
            <person name="Wu T.L."/>
            <person name="Lin Y.C."/>
            <person name="Huang C.J."/>
        </authorList>
    </citation>
    <scope>NUCLEOTIDE SEQUENCE [LARGE SCALE GENOMIC DNA]</scope>
    <source>
        <strain evidence="5 6">TCT-1</strain>
    </source>
</reference>
<dbReference type="RefSeq" id="WP_374051820.1">
    <property type="nucleotide sequence ID" value="NZ_AP028978.1"/>
</dbReference>